<gene>
    <name evidence="3" type="ORF">KL86DPRO_70152</name>
</gene>
<accession>A0A212KHD7</accession>
<evidence type="ECO:0000256" key="1">
    <source>
        <dbReference type="ARBA" id="ARBA00007896"/>
    </source>
</evidence>
<dbReference type="NCBIfam" id="NF003969">
    <property type="entry name" value="PRK05463.1"/>
    <property type="match status" value="1"/>
</dbReference>
<evidence type="ECO:0000313" key="3">
    <source>
        <dbReference type="EMBL" id="SBW11067.1"/>
    </source>
</evidence>
<dbReference type="HAMAP" id="MF_01830">
    <property type="entry name" value="Hydro_lyase"/>
    <property type="match status" value="1"/>
</dbReference>
<dbReference type="EMBL" id="FLUQ01000007">
    <property type="protein sequence ID" value="SBW11067.1"/>
    <property type="molecule type" value="Genomic_DNA"/>
</dbReference>
<proteinExistence type="inferred from homology"/>
<dbReference type="Gene3D" id="3.40.1640.10">
    <property type="entry name" value="PSTPO5379-like"/>
    <property type="match status" value="1"/>
</dbReference>
<dbReference type="InterPro" id="IPR038021">
    <property type="entry name" value="Putative_hydro-lyase"/>
</dbReference>
<dbReference type="InterPro" id="IPR016938">
    <property type="entry name" value="UPF0317"/>
</dbReference>
<keyword evidence="2" id="KW-0456">Lyase</keyword>
<dbReference type="GO" id="GO:0016829">
    <property type="term" value="F:lyase activity"/>
    <property type="evidence" value="ECO:0007669"/>
    <property type="project" value="UniProtKB-KW"/>
</dbReference>
<dbReference type="PANTHER" id="PTHR32022">
    <property type="entry name" value="D-GLUTAMATE CYCLASE, MITOCHONDRIAL"/>
    <property type="match status" value="1"/>
</dbReference>
<name>A0A212KHD7_9DELT</name>
<organism evidence="3">
    <name type="scientific">uncultured delta proteobacterium</name>
    <dbReference type="NCBI Taxonomy" id="34034"/>
    <lineage>
        <taxon>Bacteria</taxon>
        <taxon>Deltaproteobacteria</taxon>
        <taxon>environmental samples</taxon>
    </lineage>
</organism>
<dbReference type="Gene3D" id="3.30.2040.10">
    <property type="entry name" value="PSTPO5379-like domain"/>
    <property type="match status" value="1"/>
</dbReference>
<dbReference type="Pfam" id="PF07286">
    <property type="entry name" value="D-Glu_cyclase"/>
    <property type="match status" value="1"/>
</dbReference>
<dbReference type="PIRSF" id="PIRSF029755">
    <property type="entry name" value="UCP029755"/>
    <property type="match status" value="1"/>
</dbReference>
<dbReference type="PANTHER" id="PTHR32022:SF10">
    <property type="entry name" value="D-GLUTAMATE CYCLASE, MITOCHONDRIAL"/>
    <property type="match status" value="1"/>
</dbReference>
<comment type="similarity">
    <text evidence="1">Belongs to the D-glutamate cyclase family.</text>
</comment>
<sequence length="268" mass="29184">MTNTASQSLAHAPASEVRALIRAGKLCAPTTGMALGYAQANMIVLPKDWAYDFLLYAMRNPKPCPILDVTEVGDPEPKLVAPGADVRTDIPRYRIWENGVLVDEPTDVKSAWRDDLVAFLIGCSFSFENAMLNAGIGIRHIEENANVPMYLTSVPCVPAGRFSGNMVMSMRPIRPDQVVRAVTCTASMPAVHGAPMHVGDPSAIGVKDINKPEFGDPPTIREGEVPVFWACGVTPQAAVMQSKPPFAITHYPGYMFITDKRDCDYSIF</sequence>
<dbReference type="AlphaFoldDB" id="A0A212KHD7"/>
<evidence type="ECO:0000256" key="2">
    <source>
        <dbReference type="ARBA" id="ARBA00023239"/>
    </source>
</evidence>
<reference evidence="3" key="1">
    <citation type="submission" date="2016-04" db="EMBL/GenBank/DDBJ databases">
        <authorList>
            <person name="Evans L.H."/>
            <person name="Alamgir A."/>
            <person name="Owens N."/>
            <person name="Weber N.D."/>
            <person name="Virtaneva K."/>
            <person name="Barbian K."/>
            <person name="Babar A."/>
            <person name="Rosenke K."/>
        </authorList>
    </citation>
    <scope>NUCLEOTIDE SEQUENCE</scope>
    <source>
        <strain evidence="3">86</strain>
    </source>
</reference>
<protein>
    <submittedName>
        <fullName evidence="3">Uncharacterized protein</fullName>
    </submittedName>
</protein>
<dbReference type="FunFam" id="3.30.2040.10:FF:000001">
    <property type="entry name" value="D-glutamate cyclase, mitochondrial"/>
    <property type="match status" value="1"/>
</dbReference>
<dbReference type="SUPFAM" id="SSF160920">
    <property type="entry name" value="PSTPO5379-like"/>
    <property type="match status" value="1"/>
</dbReference>
<dbReference type="InterPro" id="IPR009906">
    <property type="entry name" value="D-Glu_cyclase"/>
</dbReference>